<reference evidence="1 2" key="1">
    <citation type="submission" date="2018-03" db="EMBL/GenBank/DDBJ databases">
        <title>Aquarubrobacter algicola gen. nov., sp. nov., a novel actinobacterium isolated from shallow eutrophic lake during the end of cyanobacterial harmful algal blooms.</title>
        <authorList>
            <person name="Chun S.J."/>
        </authorList>
    </citation>
    <scope>NUCLEOTIDE SEQUENCE [LARGE SCALE GENOMIC DNA]</scope>
    <source>
        <strain evidence="1 2">Seoho-28</strain>
    </source>
</reference>
<dbReference type="Proteomes" id="UP000240739">
    <property type="component" value="Unassembled WGS sequence"/>
</dbReference>
<sequence>MTTVSQQDALRRLEELDALVRDAWEQYQAEVRLLDGAAYAVAEPAAWDALQLTLAEVQAEREALAAPATGSI</sequence>
<evidence type="ECO:0000313" key="1">
    <source>
        <dbReference type="EMBL" id="PTL55617.1"/>
    </source>
</evidence>
<gene>
    <name evidence="1" type="ORF">C7Y72_18450</name>
</gene>
<comment type="caution">
    <text evidence="1">The sequence shown here is derived from an EMBL/GenBank/DDBJ whole genome shotgun (WGS) entry which is preliminary data.</text>
</comment>
<accession>A0A2T4UDN0</accession>
<keyword evidence="2" id="KW-1185">Reference proteome</keyword>
<evidence type="ECO:0000313" key="2">
    <source>
        <dbReference type="Proteomes" id="UP000240739"/>
    </source>
</evidence>
<dbReference type="AlphaFoldDB" id="A0A2T4UDN0"/>
<protein>
    <submittedName>
        <fullName evidence="1">Uncharacterized protein</fullName>
    </submittedName>
</protein>
<organism evidence="1 2">
    <name type="scientific">Paraconexibacter algicola</name>
    <dbReference type="NCBI Taxonomy" id="2133960"/>
    <lineage>
        <taxon>Bacteria</taxon>
        <taxon>Bacillati</taxon>
        <taxon>Actinomycetota</taxon>
        <taxon>Thermoleophilia</taxon>
        <taxon>Solirubrobacterales</taxon>
        <taxon>Paraconexibacteraceae</taxon>
        <taxon>Paraconexibacter</taxon>
    </lineage>
</organism>
<dbReference type="RefSeq" id="WP_107570660.1">
    <property type="nucleotide sequence ID" value="NZ_PYYB01000003.1"/>
</dbReference>
<name>A0A2T4UDN0_9ACTN</name>
<proteinExistence type="predicted"/>
<dbReference type="EMBL" id="PYYB01000003">
    <property type="protein sequence ID" value="PTL55617.1"/>
    <property type="molecule type" value="Genomic_DNA"/>
</dbReference>